<dbReference type="Proteomes" id="UP000265520">
    <property type="component" value="Unassembled WGS sequence"/>
</dbReference>
<feature type="non-terminal residue" evidence="2">
    <location>
        <position position="86"/>
    </location>
</feature>
<feature type="region of interest" description="Disordered" evidence="1">
    <location>
        <begin position="1"/>
        <end position="86"/>
    </location>
</feature>
<evidence type="ECO:0000313" key="3">
    <source>
        <dbReference type="Proteomes" id="UP000265520"/>
    </source>
</evidence>
<accession>A0A392TSS1</accession>
<feature type="compositionally biased region" description="Low complexity" evidence="1">
    <location>
        <begin position="54"/>
        <end position="66"/>
    </location>
</feature>
<reference evidence="2 3" key="1">
    <citation type="journal article" date="2018" name="Front. Plant Sci.">
        <title>Red Clover (Trifolium pratense) and Zigzag Clover (T. medium) - A Picture of Genomic Similarities and Differences.</title>
        <authorList>
            <person name="Dluhosova J."/>
            <person name="Istvanek J."/>
            <person name="Nedelnik J."/>
            <person name="Repkova J."/>
        </authorList>
    </citation>
    <scope>NUCLEOTIDE SEQUENCE [LARGE SCALE GENOMIC DNA]</scope>
    <source>
        <strain evidence="3">cv. 10/8</strain>
        <tissue evidence="2">Leaf</tissue>
    </source>
</reference>
<sequence length="86" mass="9425">KTVSLGEEDTESEKTVTRDQGTIDLDELDSLDKLPPSSAQEGIVNRLRSRKGKTVSTTVVTPAVAKSVKDPSLKPVRYGPRRSWSK</sequence>
<evidence type="ECO:0000256" key="1">
    <source>
        <dbReference type="SAM" id="MobiDB-lite"/>
    </source>
</evidence>
<dbReference type="AlphaFoldDB" id="A0A392TSS1"/>
<name>A0A392TSS1_9FABA</name>
<protein>
    <submittedName>
        <fullName evidence="2">Uncharacterized protein</fullName>
    </submittedName>
</protein>
<dbReference type="EMBL" id="LXQA010646312">
    <property type="protein sequence ID" value="MCI63939.1"/>
    <property type="molecule type" value="Genomic_DNA"/>
</dbReference>
<keyword evidence="3" id="KW-1185">Reference proteome</keyword>
<organism evidence="2 3">
    <name type="scientific">Trifolium medium</name>
    <dbReference type="NCBI Taxonomy" id="97028"/>
    <lineage>
        <taxon>Eukaryota</taxon>
        <taxon>Viridiplantae</taxon>
        <taxon>Streptophyta</taxon>
        <taxon>Embryophyta</taxon>
        <taxon>Tracheophyta</taxon>
        <taxon>Spermatophyta</taxon>
        <taxon>Magnoliopsida</taxon>
        <taxon>eudicotyledons</taxon>
        <taxon>Gunneridae</taxon>
        <taxon>Pentapetalae</taxon>
        <taxon>rosids</taxon>
        <taxon>fabids</taxon>
        <taxon>Fabales</taxon>
        <taxon>Fabaceae</taxon>
        <taxon>Papilionoideae</taxon>
        <taxon>50 kb inversion clade</taxon>
        <taxon>NPAAA clade</taxon>
        <taxon>Hologalegina</taxon>
        <taxon>IRL clade</taxon>
        <taxon>Trifolieae</taxon>
        <taxon>Trifolium</taxon>
    </lineage>
</organism>
<feature type="non-terminal residue" evidence="2">
    <location>
        <position position="1"/>
    </location>
</feature>
<feature type="compositionally biased region" description="Acidic residues" evidence="1">
    <location>
        <begin position="1"/>
        <end position="11"/>
    </location>
</feature>
<comment type="caution">
    <text evidence="2">The sequence shown here is derived from an EMBL/GenBank/DDBJ whole genome shotgun (WGS) entry which is preliminary data.</text>
</comment>
<proteinExistence type="predicted"/>
<evidence type="ECO:0000313" key="2">
    <source>
        <dbReference type="EMBL" id="MCI63939.1"/>
    </source>
</evidence>